<accession>A0A6A6I2K5</accession>
<evidence type="ECO:0000313" key="2">
    <source>
        <dbReference type="Proteomes" id="UP000800094"/>
    </source>
</evidence>
<proteinExistence type="predicted"/>
<gene>
    <name evidence="1" type="ORF">BU26DRAFT_81527</name>
</gene>
<keyword evidence="2" id="KW-1185">Reference proteome</keyword>
<reference evidence="1" key="1">
    <citation type="journal article" date="2020" name="Stud. Mycol.">
        <title>101 Dothideomycetes genomes: a test case for predicting lifestyles and emergence of pathogens.</title>
        <authorList>
            <person name="Haridas S."/>
            <person name="Albert R."/>
            <person name="Binder M."/>
            <person name="Bloem J."/>
            <person name="Labutti K."/>
            <person name="Salamov A."/>
            <person name="Andreopoulos B."/>
            <person name="Baker S."/>
            <person name="Barry K."/>
            <person name="Bills G."/>
            <person name="Bluhm B."/>
            <person name="Cannon C."/>
            <person name="Castanera R."/>
            <person name="Culley D."/>
            <person name="Daum C."/>
            <person name="Ezra D."/>
            <person name="Gonzalez J."/>
            <person name="Henrissat B."/>
            <person name="Kuo A."/>
            <person name="Liang C."/>
            <person name="Lipzen A."/>
            <person name="Lutzoni F."/>
            <person name="Magnuson J."/>
            <person name="Mondo S."/>
            <person name="Nolan M."/>
            <person name="Ohm R."/>
            <person name="Pangilinan J."/>
            <person name="Park H.-J."/>
            <person name="Ramirez L."/>
            <person name="Alfaro M."/>
            <person name="Sun H."/>
            <person name="Tritt A."/>
            <person name="Yoshinaga Y."/>
            <person name="Zwiers L.-H."/>
            <person name="Turgeon B."/>
            <person name="Goodwin S."/>
            <person name="Spatafora J."/>
            <person name="Crous P."/>
            <person name="Grigoriev I."/>
        </authorList>
    </citation>
    <scope>NUCLEOTIDE SEQUENCE</scope>
    <source>
        <strain evidence="1">CBS 122368</strain>
    </source>
</reference>
<dbReference type="RefSeq" id="XP_033679575.1">
    <property type="nucleotide sequence ID" value="XM_033836365.1"/>
</dbReference>
<organism evidence="1 2">
    <name type="scientific">Trematosphaeria pertusa</name>
    <dbReference type="NCBI Taxonomy" id="390896"/>
    <lineage>
        <taxon>Eukaryota</taxon>
        <taxon>Fungi</taxon>
        <taxon>Dikarya</taxon>
        <taxon>Ascomycota</taxon>
        <taxon>Pezizomycotina</taxon>
        <taxon>Dothideomycetes</taxon>
        <taxon>Pleosporomycetidae</taxon>
        <taxon>Pleosporales</taxon>
        <taxon>Massarineae</taxon>
        <taxon>Trematosphaeriaceae</taxon>
        <taxon>Trematosphaeria</taxon>
    </lineage>
</organism>
<dbReference type="GeneID" id="54589695"/>
<dbReference type="AlphaFoldDB" id="A0A6A6I2K5"/>
<sequence length="173" mass="19837">MGLSPHYIPGRVPGMLLVRKARNRSCFPSLRCAVRRLLRRLGIRARLGSPSSKPHNLLQPLRKLLPATALHNLVIELSMAFINPVHDSPVQMRDYLLRANFSLFSSSVLWYEFLEFRGVKCLSTVFFEKSCDFGGLKGSMALVFREHPSEDFEFDAFVETSGFEEWFVFDFFG</sequence>
<protein>
    <submittedName>
        <fullName evidence="1">Uncharacterized protein</fullName>
    </submittedName>
</protein>
<dbReference type="EMBL" id="ML987202">
    <property type="protein sequence ID" value="KAF2244571.1"/>
    <property type="molecule type" value="Genomic_DNA"/>
</dbReference>
<name>A0A6A6I2K5_9PLEO</name>
<evidence type="ECO:0000313" key="1">
    <source>
        <dbReference type="EMBL" id="KAF2244571.1"/>
    </source>
</evidence>
<dbReference type="Proteomes" id="UP000800094">
    <property type="component" value="Unassembled WGS sequence"/>
</dbReference>